<reference evidence="2 3" key="1">
    <citation type="submission" date="2023-01" db="EMBL/GenBank/DDBJ databases">
        <authorList>
            <person name="Kreplak J."/>
        </authorList>
    </citation>
    <scope>NUCLEOTIDE SEQUENCE [LARGE SCALE GENOMIC DNA]</scope>
</reference>
<evidence type="ECO:0000313" key="3">
    <source>
        <dbReference type="Proteomes" id="UP001157006"/>
    </source>
</evidence>
<proteinExistence type="predicted"/>
<name>A0AAV1BDI8_VICFA</name>
<dbReference type="Proteomes" id="UP001157006">
    <property type="component" value="Chromosome 6"/>
</dbReference>
<organism evidence="2 3">
    <name type="scientific">Vicia faba</name>
    <name type="common">Broad bean</name>
    <name type="synonym">Faba vulgaris</name>
    <dbReference type="NCBI Taxonomy" id="3906"/>
    <lineage>
        <taxon>Eukaryota</taxon>
        <taxon>Viridiplantae</taxon>
        <taxon>Streptophyta</taxon>
        <taxon>Embryophyta</taxon>
        <taxon>Tracheophyta</taxon>
        <taxon>Spermatophyta</taxon>
        <taxon>Magnoliopsida</taxon>
        <taxon>eudicotyledons</taxon>
        <taxon>Gunneridae</taxon>
        <taxon>Pentapetalae</taxon>
        <taxon>rosids</taxon>
        <taxon>fabids</taxon>
        <taxon>Fabales</taxon>
        <taxon>Fabaceae</taxon>
        <taxon>Papilionoideae</taxon>
        <taxon>50 kb inversion clade</taxon>
        <taxon>NPAAA clade</taxon>
        <taxon>Hologalegina</taxon>
        <taxon>IRL clade</taxon>
        <taxon>Fabeae</taxon>
        <taxon>Vicia</taxon>
    </lineage>
</organism>
<feature type="compositionally biased region" description="Basic and acidic residues" evidence="1">
    <location>
        <begin position="1"/>
        <end position="11"/>
    </location>
</feature>
<sequence>MASENENKEITSENDNEENIDREICETRVEGVGEMGDDYGDGEKRMRRPPVCGEGLFDDEAHFTLMVSIDPLCFEEAVKSKNWKLAMDNEIKSIEKNLNGH</sequence>
<feature type="region of interest" description="Disordered" evidence="1">
    <location>
        <begin position="1"/>
        <end position="46"/>
    </location>
</feature>
<evidence type="ECO:0000256" key="1">
    <source>
        <dbReference type="SAM" id="MobiDB-lite"/>
    </source>
</evidence>
<evidence type="ECO:0000313" key="2">
    <source>
        <dbReference type="EMBL" id="CAI8618827.1"/>
    </source>
</evidence>
<dbReference type="AlphaFoldDB" id="A0AAV1BDI8"/>
<feature type="compositionally biased region" description="Basic and acidic residues" evidence="1">
    <location>
        <begin position="19"/>
        <end position="31"/>
    </location>
</feature>
<accession>A0AAV1BDI8</accession>
<keyword evidence="3" id="KW-1185">Reference proteome</keyword>
<gene>
    <name evidence="2" type="ORF">VFH_VI141800</name>
</gene>
<dbReference type="EMBL" id="OX451741">
    <property type="protein sequence ID" value="CAI8618827.1"/>
    <property type="molecule type" value="Genomic_DNA"/>
</dbReference>
<protein>
    <submittedName>
        <fullName evidence="2">Uncharacterized protein</fullName>
    </submittedName>
</protein>